<feature type="transmembrane region" description="Helical" evidence="1">
    <location>
        <begin position="44"/>
        <end position="69"/>
    </location>
</feature>
<evidence type="ECO:0000313" key="3">
    <source>
        <dbReference type="Proteomes" id="UP000297403"/>
    </source>
</evidence>
<feature type="transmembrane region" description="Helical" evidence="1">
    <location>
        <begin position="115"/>
        <end position="138"/>
    </location>
</feature>
<proteinExistence type="predicted"/>
<keyword evidence="3" id="KW-1185">Reference proteome</keyword>
<dbReference type="EMBL" id="SOFY01000064">
    <property type="protein sequence ID" value="TFC44355.1"/>
    <property type="molecule type" value="Genomic_DNA"/>
</dbReference>
<dbReference type="AlphaFoldDB" id="A0AAQ2HEX6"/>
<keyword evidence="1" id="KW-0472">Membrane</keyword>
<accession>A0AAQ2HEX6</accession>
<evidence type="ECO:0000313" key="2">
    <source>
        <dbReference type="EMBL" id="TFC44355.1"/>
    </source>
</evidence>
<gene>
    <name evidence="2" type="ORF">E3O49_11945</name>
</gene>
<feature type="transmembrane region" description="Helical" evidence="1">
    <location>
        <begin position="12"/>
        <end position="32"/>
    </location>
</feature>
<evidence type="ECO:0000256" key="1">
    <source>
        <dbReference type="SAM" id="Phobius"/>
    </source>
</evidence>
<dbReference type="Proteomes" id="UP000297403">
    <property type="component" value="Unassembled WGS sequence"/>
</dbReference>
<reference evidence="2 3" key="1">
    <citation type="submission" date="2019-03" db="EMBL/GenBank/DDBJ databases">
        <title>Genomics of glacier-inhabiting Cryobacterium strains.</title>
        <authorList>
            <person name="Liu Q."/>
            <person name="Xin Y.-H."/>
        </authorList>
    </citation>
    <scope>NUCLEOTIDE SEQUENCE [LARGE SCALE GENOMIC DNA]</scope>
    <source>
        <strain evidence="3">TMT1-22</strain>
    </source>
</reference>
<dbReference type="RefSeq" id="WP_134405401.1">
    <property type="nucleotide sequence ID" value="NZ_SOFY01000064.1"/>
</dbReference>
<keyword evidence="1" id="KW-1133">Transmembrane helix</keyword>
<name>A0AAQ2HEX6_9MICO</name>
<comment type="caution">
    <text evidence="2">The sequence shown here is derived from an EMBL/GenBank/DDBJ whole genome shotgun (WGS) entry which is preliminary data.</text>
</comment>
<sequence>MTRPVRTWRRASIPAVAGGLAFWAANFAISLTPIAAEYRAALSIAYVPMLLEAMFGGMVLGFGVSYSLVRFYDRLPTQSPVLKSLLLSLTALVAVTALVEVPAKLLTPTPDAWRYFLIAALFNVIRIAALGVVIGLLYGRLYGPARE</sequence>
<keyword evidence="1" id="KW-0812">Transmembrane</keyword>
<feature type="transmembrane region" description="Helical" evidence="1">
    <location>
        <begin position="81"/>
        <end position="103"/>
    </location>
</feature>
<organism evidence="2 3">
    <name type="scientific">Cryobacterium shii</name>
    <dbReference type="NCBI Taxonomy" id="1259235"/>
    <lineage>
        <taxon>Bacteria</taxon>
        <taxon>Bacillati</taxon>
        <taxon>Actinomycetota</taxon>
        <taxon>Actinomycetes</taxon>
        <taxon>Micrococcales</taxon>
        <taxon>Microbacteriaceae</taxon>
        <taxon>Cryobacterium</taxon>
    </lineage>
</organism>
<protein>
    <submittedName>
        <fullName evidence="2">Uncharacterized protein</fullName>
    </submittedName>
</protein>